<dbReference type="InterPro" id="IPR006385">
    <property type="entry name" value="HAD_hydro_SerB1"/>
</dbReference>
<organism evidence="6 7">
    <name type="scientific">Corynebacterium breve</name>
    <dbReference type="NCBI Taxonomy" id="3049799"/>
    <lineage>
        <taxon>Bacteria</taxon>
        <taxon>Bacillati</taxon>
        <taxon>Actinomycetota</taxon>
        <taxon>Actinomycetes</taxon>
        <taxon>Mycobacteriales</taxon>
        <taxon>Corynebacteriaceae</taxon>
        <taxon>Corynebacterium</taxon>
    </lineage>
</organism>
<dbReference type="CDD" id="cd02612">
    <property type="entry name" value="HAD_PGPPase"/>
    <property type="match status" value="1"/>
</dbReference>
<sequence>MVSNNASTRDTAGQPTKALARRRVAAFFDLDKTIIATSSAFAFGKEFMNSGMITKQEAFELYLAKTSYMFTGMSGEQMDTTRDQLASMIAGWSVDDVRKVTAETMHNVVTPAIYAEARELIAFHKAAGHDIIIVSASASHLVEPIAAELGVTKVVATEAEVVDGKFTGRITKYVKGPAKAEAITELAESHAFDLANSFAYSDSATDIPMMEKVGHPVAVNPDRAMKKHALEQGWEIRAFKHPEPLFHAPSAREVGIGAGVIAGITALAAGGVWVATKLLRDPRTA</sequence>
<dbReference type="PANTHER" id="PTHR43344">
    <property type="entry name" value="PHOSPHOSERINE PHOSPHATASE"/>
    <property type="match status" value="1"/>
</dbReference>
<dbReference type="Gene3D" id="1.20.1440.100">
    <property type="entry name" value="SG protein - dephosphorylation function"/>
    <property type="match status" value="1"/>
</dbReference>
<dbReference type="InterPro" id="IPR050582">
    <property type="entry name" value="HAD-like_SerB"/>
</dbReference>
<reference evidence="6 7" key="1">
    <citation type="submission" date="2023-05" db="EMBL/GenBank/DDBJ databases">
        <title>Corynebacterium suedekumii sp. nov. and Corynebacterium breve sp. nov. isolated from raw cow's milk.</title>
        <authorList>
            <person name="Baer M.K."/>
            <person name="Mehl L."/>
            <person name="Hellmuth R."/>
            <person name="Marke G."/>
            <person name="Lipski A."/>
        </authorList>
    </citation>
    <scope>NUCLEOTIDE SEQUENCE [LARGE SCALE GENOMIC DNA]</scope>
    <source>
        <strain evidence="6 7">R4</strain>
    </source>
</reference>
<dbReference type="GO" id="GO:0016787">
    <property type="term" value="F:hydrolase activity"/>
    <property type="evidence" value="ECO:0007669"/>
    <property type="project" value="UniProtKB-KW"/>
</dbReference>
<keyword evidence="4" id="KW-0460">Magnesium</keyword>
<dbReference type="PANTHER" id="PTHR43344:SF13">
    <property type="entry name" value="PHOSPHATASE RV3661-RELATED"/>
    <property type="match status" value="1"/>
</dbReference>
<evidence type="ECO:0000256" key="5">
    <source>
        <dbReference type="SAM" id="Phobius"/>
    </source>
</evidence>
<gene>
    <name evidence="6" type="ORF">QP027_00640</name>
</gene>
<keyword evidence="5" id="KW-0472">Membrane</keyword>
<feature type="transmembrane region" description="Helical" evidence="5">
    <location>
        <begin position="254"/>
        <end position="275"/>
    </location>
</feature>
<dbReference type="Gene3D" id="3.40.50.1000">
    <property type="entry name" value="HAD superfamily/HAD-like"/>
    <property type="match status" value="1"/>
</dbReference>
<proteinExistence type="inferred from homology"/>
<dbReference type="EMBL" id="CP126969">
    <property type="protein sequence ID" value="WIM67941.1"/>
    <property type="molecule type" value="Genomic_DNA"/>
</dbReference>
<keyword evidence="5" id="KW-0812">Transmembrane</keyword>
<evidence type="ECO:0000313" key="6">
    <source>
        <dbReference type="EMBL" id="WIM67941.1"/>
    </source>
</evidence>
<keyword evidence="5" id="KW-1133">Transmembrane helix</keyword>
<name>A0ABY8VG48_9CORY</name>
<dbReference type="InterPro" id="IPR036412">
    <property type="entry name" value="HAD-like_sf"/>
</dbReference>
<dbReference type="InterPro" id="IPR023214">
    <property type="entry name" value="HAD_sf"/>
</dbReference>
<dbReference type="Pfam" id="PF12710">
    <property type="entry name" value="HAD"/>
    <property type="match status" value="1"/>
</dbReference>
<evidence type="ECO:0000256" key="1">
    <source>
        <dbReference type="ARBA" id="ARBA00009184"/>
    </source>
</evidence>
<comment type="similarity">
    <text evidence="1">Belongs to the HAD-like hydrolase superfamily. SerB family.</text>
</comment>
<dbReference type="RefSeq" id="WP_284825265.1">
    <property type="nucleotide sequence ID" value="NZ_CP126969.1"/>
</dbReference>
<dbReference type="SUPFAM" id="SSF56784">
    <property type="entry name" value="HAD-like"/>
    <property type="match status" value="1"/>
</dbReference>
<keyword evidence="3 6" id="KW-0378">Hydrolase</keyword>
<dbReference type="NCBIfam" id="TIGR01490">
    <property type="entry name" value="HAD-SF-IB-hyp1"/>
    <property type="match status" value="1"/>
</dbReference>
<evidence type="ECO:0000256" key="3">
    <source>
        <dbReference type="ARBA" id="ARBA00022801"/>
    </source>
</evidence>
<keyword evidence="2" id="KW-0479">Metal-binding</keyword>
<evidence type="ECO:0000256" key="4">
    <source>
        <dbReference type="ARBA" id="ARBA00022842"/>
    </source>
</evidence>
<evidence type="ECO:0000256" key="2">
    <source>
        <dbReference type="ARBA" id="ARBA00022723"/>
    </source>
</evidence>
<protein>
    <submittedName>
        <fullName evidence="6">HAD family hydrolase</fullName>
        <ecNumber evidence="6">3.1.3.-</ecNumber>
    </submittedName>
</protein>
<keyword evidence="7" id="KW-1185">Reference proteome</keyword>
<evidence type="ECO:0000313" key="7">
    <source>
        <dbReference type="Proteomes" id="UP001225598"/>
    </source>
</evidence>
<dbReference type="NCBIfam" id="TIGR01488">
    <property type="entry name" value="HAD-SF-IB"/>
    <property type="match status" value="1"/>
</dbReference>
<accession>A0ABY8VG48</accession>
<dbReference type="EC" id="3.1.3.-" evidence="6"/>
<dbReference type="Proteomes" id="UP001225598">
    <property type="component" value="Chromosome"/>
</dbReference>